<accession>A0AAD8N651</accession>
<comment type="caution">
    <text evidence="2">The sequence shown here is derived from an EMBL/GenBank/DDBJ whole genome shotgun (WGS) entry which is preliminary data.</text>
</comment>
<feature type="region of interest" description="Disordered" evidence="1">
    <location>
        <begin position="121"/>
        <end position="154"/>
    </location>
</feature>
<name>A0AAD8N651_9APIA</name>
<sequence>MTSPIEGFVGVQFKFLVERIWIKGFFDLGWFKFRRGLLRLRAFSMCYNAPSLFSVSTYCSGKCKDLRQIIREKIWEGKIQGVSFFQLKVEEAKYQLDELVYWKEVPKANSQHGCYKKGLSKKKDFLDTPPRFPPRPPRDEEPPGFRPRAPKPGNVAIEILSDALEGVP</sequence>
<evidence type="ECO:0000313" key="3">
    <source>
        <dbReference type="Proteomes" id="UP001237642"/>
    </source>
</evidence>
<dbReference type="Proteomes" id="UP001237642">
    <property type="component" value="Unassembled WGS sequence"/>
</dbReference>
<dbReference type="AlphaFoldDB" id="A0AAD8N651"/>
<keyword evidence="3" id="KW-1185">Reference proteome</keyword>
<reference evidence="2" key="1">
    <citation type="submission" date="2023-02" db="EMBL/GenBank/DDBJ databases">
        <title>Genome of toxic invasive species Heracleum sosnowskyi carries increased number of genes despite the absence of recent whole-genome duplications.</title>
        <authorList>
            <person name="Schelkunov M."/>
            <person name="Shtratnikova V."/>
            <person name="Makarenko M."/>
            <person name="Klepikova A."/>
            <person name="Omelchenko D."/>
            <person name="Novikova G."/>
            <person name="Obukhova E."/>
            <person name="Bogdanov V."/>
            <person name="Penin A."/>
            <person name="Logacheva M."/>
        </authorList>
    </citation>
    <scope>NUCLEOTIDE SEQUENCE</scope>
    <source>
        <strain evidence="2">Hsosn_3</strain>
        <tissue evidence="2">Leaf</tissue>
    </source>
</reference>
<reference evidence="2" key="2">
    <citation type="submission" date="2023-05" db="EMBL/GenBank/DDBJ databases">
        <authorList>
            <person name="Schelkunov M.I."/>
        </authorList>
    </citation>
    <scope>NUCLEOTIDE SEQUENCE</scope>
    <source>
        <strain evidence="2">Hsosn_3</strain>
        <tissue evidence="2">Leaf</tissue>
    </source>
</reference>
<gene>
    <name evidence="2" type="ORF">POM88_007305</name>
</gene>
<protein>
    <submittedName>
        <fullName evidence="2">Uncharacterized protein</fullName>
    </submittedName>
</protein>
<evidence type="ECO:0000313" key="2">
    <source>
        <dbReference type="EMBL" id="KAK1397442.1"/>
    </source>
</evidence>
<dbReference type="EMBL" id="JAUIZM010000002">
    <property type="protein sequence ID" value="KAK1397442.1"/>
    <property type="molecule type" value="Genomic_DNA"/>
</dbReference>
<evidence type="ECO:0000256" key="1">
    <source>
        <dbReference type="SAM" id="MobiDB-lite"/>
    </source>
</evidence>
<proteinExistence type="predicted"/>
<organism evidence="2 3">
    <name type="scientific">Heracleum sosnowskyi</name>
    <dbReference type="NCBI Taxonomy" id="360622"/>
    <lineage>
        <taxon>Eukaryota</taxon>
        <taxon>Viridiplantae</taxon>
        <taxon>Streptophyta</taxon>
        <taxon>Embryophyta</taxon>
        <taxon>Tracheophyta</taxon>
        <taxon>Spermatophyta</taxon>
        <taxon>Magnoliopsida</taxon>
        <taxon>eudicotyledons</taxon>
        <taxon>Gunneridae</taxon>
        <taxon>Pentapetalae</taxon>
        <taxon>asterids</taxon>
        <taxon>campanulids</taxon>
        <taxon>Apiales</taxon>
        <taxon>Apiaceae</taxon>
        <taxon>Apioideae</taxon>
        <taxon>apioid superclade</taxon>
        <taxon>Tordylieae</taxon>
        <taxon>Tordyliinae</taxon>
        <taxon>Heracleum</taxon>
    </lineage>
</organism>